<accession>A0A6L5YIF1</accession>
<dbReference type="CDD" id="cd01949">
    <property type="entry name" value="GGDEF"/>
    <property type="match status" value="1"/>
</dbReference>
<keyword evidence="1" id="KW-1133">Transmembrane helix</keyword>
<dbReference type="EMBL" id="VUMU01000007">
    <property type="protein sequence ID" value="MST58081.1"/>
    <property type="molecule type" value="Genomic_DNA"/>
</dbReference>
<sequence length="426" mass="48902">MKKSLKYKIVLAIVIIVCIMDMSFIFVNYVNYMNVNRNYTDSLAQTVANTCRLVVDGDSVTDYLDNRRRNTAYYEVWNKLIDYRNTSENVLQISVVNFRDGGGCYVYDTDLTENGAFLGDIRPYDEVQNAIKDELIACEKIEPLEYNGRSDYYIPLNSSYNIPVAYIIVGISTENVRREQLTYLGYITSIVTSITVLFGVFMIWFMQHNVLGPLNAMSKAASSYSIAILRDGKESPISRMNIRTGDELERLCESMKKMEHDIIASSSQLAIADWNSNHDSMTQLYNKRHYKEQLKELQNDCTIGVIYFDIDNLKRMNDTFGHEKGDAVILKAAEFIRRYLTEQARGFRIGGDEFVMLIRDCTEEKVQELVSTMRGDEKGNLSDVTAEFYCRLAIGGAFRKTAETLEETIKRADDEMYKNKHSVRKA</sequence>
<dbReference type="PANTHER" id="PTHR45138:SF9">
    <property type="entry name" value="DIGUANYLATE CYCLASE DGCM-RELATED"/>
    <property type="match status" value="1"/>
</dbReference>
<name>A0A6L5YIF1_9FIRM</name>
<keyword evidence="4" id="KW-1185">Reference proteome</keyword>
<keyword evidence="1" id="KW-0472">Membrane</keyword>
<comment type="caution">
    <text evidence="3">The sequence shown here is derived from an EMBL/GenBank/DDBJ whole genome shotgun (WGS) entry which is preliminary data.</text>
</comment>
<evidence type="ECO:0000256" key="1">
    <source>
        <dbReference type="SAM" id="Phobius"/>
    </source>
</evidence>
<dbReference type="AlphaFoldDB" id="A0A6L5YIF1"/>
<proteinExistence type="predicted"/>
<evidence type="ECO:0000313" key="4">
    <source>
        <dbReference type="Proteomes" id="UP000476055"/>
    </source>
</evidence>
<dbReference type="SUPFAM" id="SSF55073">
    <property type="entry name" value="Nucleotide cyclase"/>
    <property type="match status" value="1"/>
</dbReference>
<dbReference type="Gene3D" id="3.30.70.270">
    <property type="match status" value="1"/>
</dbReference>
<feature type="transmembrane region" description="Helical" evidence="1">
    <location>
        <begin position="9"/>
        <end position="30"/>
    </location>
</feature>
<evidence type="ECO:0000313" key="3">
    <source>
        <dbReference type="EMBL" id="MST58081.1"/>
    </source>
</evidence>
<dbReference type="Pfam" id="PF00990">
    <property type="entry name" value="GGDEF"/>
    <property type="match status" value="1"/>
</dbReference>
<dbReference type="GO" id="GO:0052621">
    <property type="term" value="F:diguanylate cyclase activity"/>
    <property type="evidence" value="ECO:0007669"/>
    <property type="project" value="TreeGrafter"/>
</dbReference>
<dbReference type="PROSITE" id="PS50887">
    <property type="entry name" value="GGDEF"/>
    <property type="match status" value="1"/>
</dbReference>
<reference evidence="3 4" key="1">
    <citation type="submission" date="2019-08" db="EMBL/GenBank/DDBJ databases">
        <title>In-depth cultivation of the pig gut microbiome towards novel bacterial diversity and tailored functional studies.</title>
        <authorList>
            <person name="Wylensek D."/>
            <person name="Hitch T.C.A."/>
            <person name="Clavel T."/>
        </authorList>
    </citation>
    <scope>NUCLEOTIDE SEQUENCE [LARGE SCALE GENOMIC DNA]</scope>
    <source>
        <strain evidence="3 4">WCA3-601-WT-6H</strain>
    </source>
</reference>
<dbReference type="Gene3D" id="6.10.340.10">
    <property type="match status" value="1"/>
</dbReference>
<evidence type="ECO:0000259" key="2">
    <source>
        <dbReference type="PROSITE" id="PS50887"/>
    </source>
</evidence>
<dbReference type="InterPro" id="IPR029787">
    <property type="entry name" value="Nucleotide_cyclase"/>
</dbReference>
<dbReference type="InterPro" id="IPR000160">
    <property type="entry name" value="GGDEF_dom"/>
</dbReference>
<keyword evidence="1" id="KW-0812">Transmembrane</keyword>
<dbReference type="RefSeq" id="WP_154496196.1">
    <property type="nucleotide sequence ID" value="NZ_VUMU01000007.1"/>
</dbReference>
<dbReference type="InterPro" id="IPR043128">
    <property type="entry name" value="Rev_trsase/Diguanyl_cyclase"/>
</dbReference>
<dbReference type="Proteomes" id="UP000476055">
    <property type="component" value="Unassembled WGS sequence"/>
</dbReference>
<organism evidence="3 4">
    <name type="scientific">Waltera intestinalis</name>
    <dbReference type="NCBI Taxonomy" id="2606635"/>
    <lineage>
        <taxon>Bacteria</taxon>
        <taxon>Bacillati</taxon>
        <taxon>Bacillota</taxon>
        <taxon>Clostridia</taxon>
        <taxon>Lachnospirales</taxon>
        <taxon>Lachnospiraceae</taxon>
        <taxon>Waltera</taxon>
    </lineage>
</organism>
<gene>
    <name evidence="3" type="ORF">FYJ59_07470</name>
</gene>
<dbReference type="SMART" id="SM00267">
    <property type="entry name" value="GGDEF"/>
    <property type="match status" value="1"/>
</dbReference>
<dbReference type="PANTHER" id="PTHR45138">
    <property type="entry name" value="REGULATORY COMPONENTS OF SENSORY TRANSDUCTION SYSTEM"/>
    <property type="match status" value="1"/>
</dbReference>
<dbReference type="InterPro" id="IPR050469">
    <property type="entry name" value="Diguanylate_Cyclase"/>
</dbReference>
<protein>
    <submittedName>
        <fullName evidence="3">GGDEF domain-containing protein</fullName>
    </submittedName>
</protein>
<feature type="domain" description="GGDEF" evidence="2">
    <location>
        <begin position="301"/>
        <end position="426"/>
    </location>
</feature>
<feature type="transmembrane region" description="Helical" evidence="1">
    <location>
        <begin position="183"/>
        <end position="206"/>
    </location>
</feature>
<dbReference type="NCBIfam" id="TIGR00254">
    <property type="entry name" value="GGDEF"/>
    <property type="match status" value="1"/>
</dbReference>